<comment type="caution">
    <text evidence="2">The sequence shown here is derived from an EMBL/GenBank/DDBJ whole genome shotgun (WGS) entry which is preliminary data.</text>
</comment>
<proteinExistence type="predicted"/>
<accession>A0A6I1FFM1</accession>
<name>A0A6I1FFM1_9BACI</name>
<keyword evidence="3" id="KW-1185">Reference proteome</keyword>
<dbReference type="Proteomes" id="UP000429595">
    <property type="component" value="Unassembled WGS sequence"/>
</dbReference>
<dbReference type="AlphaFoldDB" id="A0A6I1FFM1"/>
<feature type="region of interest" description="Disordered" evidence="1">
    <location>
        <begin position="25"/>
        <end position="52"/>
    </location>
</feature>
<evidence type="ECO:0000313" key="3">
    <source>
        <dbReference type="Proteomes" id="UP000429595"/>
    </source>
</evidence>
<sequence>MYSYDKKCSKRVDWSGRCETPAGLAGQVRRRRSKATRRLTARPAESEHPGVETNPFLIATKLTKIAFI</sequence>
<dbReference type="EMBL" id="WEIO01000019">
    <property type="protein sequence ID" value="KAB7704096.1"/>
    <property type="molecule type" value="Genomic_DNA"/>
</dbReference>
<reference evidence="2 3" key="1">
    <citation type="submission" date="2019-10" db="EMBL/GenBank/DDBJ databases">
        <title>Bacillus aerolatum sp. nov., isolated from bioaerosol of sport playgrounds.</title>
        <authorList>
            <person name="Chen P."/>
            <person name="Zhang G."/>
        </authorList>
    </citation>
    <scope>NUCLEOTIDE SEQUENCE [LARGE SCALE GENOMIC DNA]</scope>
    <source>
        <strain evidence="2 3">CX253</strain>
    </source>
</reference>
<organism evidence="2 3">
    <name type="scientific">Bacillus aerolatus</name>
    <dbReference type="NCBI Taxonomy" id="2653354"/>
    <lineage>
        <taxon>Bacteria</taxon>
        <taxon>Bacillati</taxon>
        <taxon>Bacillota</taxon>
        <taxon>Bacilli</taxon>
        <taxon>Bacillales</taxon>
        <taxon>Bacillaceae</taxon>
        <taxon>Bacillus</taxon>
    </lineage>
</organism>
<evidence type="ECO:0000313" key="2">
    <source>
        <dbReference type="EMBL" id="KAB7704096.1"/>
    </source>
</evidence>
<protein>
    <submittedName>
        <fullName evidence="2">Uncharacterized protein</fullName>
    </submittedName>
</protein>
<evidence type="ECO:0000256" key="1">
    <source>
        <dbReference type="SAM" id="MobiDB-lite"/>
    </source>
</evidence>
<gene>
    <name evidence="2" type="ORF">F9802_18895</name>
</gene>
<feature type="compositionally biased region" description="Basic residues" evidence="1">
    <location>
        <begin position="28"/>
        <end position="40"/>
    </location>
</feature>